<name>A0A0H4X4S5_9BACT</name>
<dbReference type="RefSeq" id="WP_002635265.1">
    <property type="nucleotide sequence ID" value="NZ_CP012109.1"/>
</dbReference>
<dbReference type="OrthoDB" id="7181050at2"/>
<keyword evidence="3" id="KW-0808">Transferase</keyword>
<dbReference type="InterPro" id="IPR001447">
    <property type="entry name" value="Arylamine_N-AcTrfase"/>
</dbReference>
<dbReference type="InterPro" id="IPR038765">
    <property type="entry name" value="Papain-like_cys_pep_sf"/>
</dbReference>
<evidence type="ECO:0000313" key="3">
    <source>
        <dbReference type="EMBL" id="AKQ68848.1"/>
    </source>
</evidence>
<gene>
    <name evidence="3" type="ORF">A176_005760</name>
</gene>
<dbReference type="Gene3D" id="3.30.2140.20">
    <property type="match status" value="1"/>
</dbReference>
<dbReference type="KEGG" id="mym:A176_005760"/>
<dbReference type="STRING" id="1297742.A176_005760"/>
<dbReference type="PANTHER" id="PTHR11786">
    <property type="entry name" value="N-HYDROXYARYLAMINE O-ACETYLTRANSFERASE"/>
    <property type="match status" value="1"/>
</dbReference>
<dbReference type="AlphaFoldDB" id="A0A0H4X4S5"/>
<dbReference type="PRINTS" id="PR01543">
    <property type="entry name" value="ANATRNSFRASE"/>
</dbReference>
<evidence type="ECO:0000256" key="1">
    <source>
        <dbReference type="ARBA" id="ARBA00006547"/>
    </source>
</evidence>
<evidence type="ECO:0000313" key="4">
    <source>
        <dbReference type="Proteomes" id="UP000009026"/>
    </source>
</evidence>
<accession>A0A0H4X4S5</accession>
<proteinExistence type="inferred from homology"/>
<evidence type="ECO:0000256" key="2">
    <source>
        <dbReference type="RuleBase" id="RU003452"/>
    </source>
</evidence>
<dbReference type="PATRIC" id="fig|1297742.4.peg.5856"/>
<dbReference type="eggNOG" id="COG2162">
    <property type="taxonomic scope" value="Bacteria"/>
</dbReference>
<sequence>MFDVARYLERIGAGAEQPLGRLHRAHLESVPFENLDIHLERPIRLDTDALFEKVVVQRRGGFCYELNGLFAHLLTALGHRVTLLSAGVATSPGSGTYGPEFDHLALQVEDGRGRWLADVGFGEGFTEPLDLDSRDVQVRSGRGYRLAPEGDRLILWRDASTPEGWEAQYSLSLVPRQLTDFAGMCHHHQTSPDSHFTQRRLCTRLTPEGRVTVKEGMCVLTRGGVRTEHPLPDEAAWRRALVEHFGVILPVSE</sequence>
<comment type="similarity">
    <text evidence="1 2">Belongs to the arylamine N-acetyltransferase family.</text>
</comment>
<dbReference type="SUPFAM" id="SSF54001">
    <property type="entry name" value="Cysteine proteinases"/>
    <property type="match status" value="1"/>
</dbReference>
<dbReference type="InterPro" id="IPR053710">
    <property type="entry name" value="Arylamine_NAT_domain_sf"/>
</dbReference>
<dbReference type="Proteomes" id="UP000009026">
    <property type="component" value="Chromosome"/>
</dbReference>
<dbReference type="PANTHER" id="PTHR11786:SF0">
    <property type="entry name" value="ARYLAMINE N-ACETYLTRANSFERASE 4-RELATED"/>
    <property type="match status" value="1"/>
</dbReference>
<reference evidence="3 4" key="1">
    <citation type="journal article" date="2016" name="PLoS ONE">
        <title>Complete Genome Sequence and Comparative Genomics of a Novel Myxobacterium Myxococcus hansupus.</title>
        <authorList>
            <person name="Sharma G."/>
            <person name="Narwani T."/>
            <person name="Subramanian S."/>
        </authorList>
    </citation>
    <scope>NUCLEOTIDE SEQUENCE [LARGE SCALE GENOMIC DNA]</scope>
    <source>
        <strain evidence="4">mixupus</strain>
    </source>
</reference>
<dbReference type="EMBL" id="CP012109">
    <property type="protein sequence ID" value="AKQ68848.1"/>
    <property type="molecule type" value="Genomic_DNA"/>
</dbReference>
<dbReference type="Pfam" id="PF00797">
    <property type="entry name" value="Acetyltransf_2"/>
    <property type="match status" value="1"/>
</dbReference>
<keyword evidence="4" id="KW-1185">Reference proteome</keyword>
<dbReference type="GO" id="GO:0016407">
    <property type="term" value="F:acetyltransferase activity"/>
    <property type="evidence" value="ECO:0007669"/>
    <property type="project" value="InterPro"/>
</dbReference>
<organism evidence="3 4">
    <name type="scientific">Pseudomyxococcus hansupus</name>
    <dbReference type="NCBI Taxonomy" id="1297742"/>
    <lineage>
        <taxon>Bacteria</taxon>
        <taxon>Pseudomonadati</taxon>
        <taxon>Myxococcota</taxon>
        <taxon>Myxococcia</taxon>
        <taxon>Myxococcales</taxon>
        <taxon>Cystobacterineae</taxon>
        <taxon>Myxococcaceae</taxon>
        <taxon>Pseudomyxococcus</taxon>
    </lineage>
</organism>
<protein>
    <submittedName>
        <fullName evidence="3">N-acetyltransferase family protein</fullName>
    </submittedName>
</protein>